<dbReference type="RefSeq" id="XP_029223070.1">
    <property type="nucleotide sequence ID" value="XM_029376800.1"/>
</dbReference>
<dbReference type="GeneID" id="40323618"/>
<comment type="caution">
    <text evidence="2">The sequence shown here is derived from an EMBL/GenBank/DDBJ whole genome shotgun (WGS) entry which is preliminary data.</text>
</comment>
<dbReference type="Proteomes" id="UP000284403">
    <property type="component" value="Unassembled WGS sequence"/>
</dbReference>
<reference evidence="2 3" key="1">
    <citation type="journal article" date="2018" name="BMC Genomics">
        <title>Genomic comparison of Trypanosoma conorhini and Trypanosoma rangeli to Trypanosoma cruzi strains of high and low virulence.</title>
        <authorList>
            <person name="Bradwell K.R."/>
            <person name="Koparde V.N."/>
            <person name="Matveyev A.V."/>
            <person name="Serrano M.G."/>
            <person name="Alves J.M."/>
            <person name="Parikh H."/>
            <person name="Huang B."/>
            <person name="Lee V."/>
            <person name="Espinosa-Alvarez O."/>
            <person name="Ortiz P.A."/>
            <person name="Costa-Martins A.G."/>
            <person name="Teixeira M.M."/>
            <person name="Buck G.A."/>
        </authorList>
    </citation>
    <scope>NUCLEOTIDE SEQUENCE [LARGE SCALE GENOMIC DNA]</scope>
    <source>
        <strain evidence="2 3">025E</strain>
    </source>
</reference>
<feature type="transmembrane region" description="Helical" evidence="1">
    <location>
        <begin position="81"/>
        <end position="101"/>
    </location>
</feature>
<evidence type="ECO:0000256" key="1">
    <source>
        <dbReference type="SAM" id="Phobius"/>
    </source>
</evidence>
<name>A0A3R7JU27_9TRYP</name>
<dbReference type="EMBL" id="MKKU01001428">
    <property type="protein sequence ID" value="RNE95475.1"/>
    <property type="molecule type" value="Genomic_DNA"/>
</dbReference>
<proteinExistence type="predicted"/>
<dbReference type="AlphaFoldDB" id="A0A3R7JU27"/>
<keyword evidence="1" id="KW-1133">Transmembrane helix</keyword>
<sequence>MEGPTAWAVNCYVGLDKTDLWCCRVPTEDFSKMVRVVTGRGTECFQNAPASAAVKADVLVRVARAMRTRAGFMTVPMPHHVLLPSAAGVHAIGAFTYPGFVGRMRRQRRPRHCGLGRDAGGVVFFLAAAWSPPRVLQALLPSFFPPS</sequence>
<evidence type="ECO:0000313" key="3">
    <source>
        <dbReference type="Proteomes" id="UP000284403"/>
    </source>
</evidence>
<evidence type="ECO:0000313" key="2">
    <source>
        <dbReference type="EMBL" id="RNE95475.1"/>
    </source>
</evidence>
<keyword evidence="1" id="KW-0472">Membrane</keyword>
<protein>
    <submittedName>
        <fullName evidence="2">Uncharacterized protein</fullName>
    </submittedName>
</protein>
<gene>
    <name evidence="2" type="ORF">Tco025E_10007</name>
</gene>
<accession>A0A3R7JU27</accession>
<keyword evidence="1" id="KW-0812">Transmembrane</keyword>
<keyword evidence="3" id="KW-1185">Reference proteome</keyword>
<organism evidence="2 3">
    <name type="scientific">Trypanosoma conorhini</name>
    <dbReference type="NCBI Taxonomy" id="83891"/>
    <lineage>
        <taxon>Eukaryota</taxon>
        <taxon>Discoba</taxon>
        <taxon>Euglenozoa</taxon>
        <taxon>Kinetoplastea</taxon>
        <taxon>Metakinetoplastina</taxon>
        <taxon>Trypanosomatida</taxon>
        <taxon>Trypanosomatidae</taxon>
        <taxon>Trypanosoma</taxon>
    </lineage>
</organism>